<reference evidence="1 2" key="1">
    <citation type="submission" date="2018-04" db="EMBL/GenBank/DDBJ databases">
        <title>Novel actinobacteria from marine sediment.</title>
        <authorList>
            <person name="Ng Z.Y."/>
            <person name="Tan G.Y.A."/>
        </authorList>
    </citation>
    <scope>NUCLEOTIDE SEQUENCE [LARGE SCALE GENOMIC DNA]</scope>
    <source>
        <strain evidence="1 2">TPS81</strain>
    </source>
</reference>
<accession>A0A368T0H0</accession>
<name>A0A368T0H0_9ACTN</name>
<dbReference type="RefSeq" id="WP_114400370.1">
    <property type="nucleotide sequence ID" value="NZ_QEIM01000213.1"/>
</dbReference>
<dbReference type="Pfam" id="PF07661">
    <property type="entry name" value="MORN_2"/>
    <property type="match status" value="2"/>
</dbReference>
<comment type="caution">
    <text evidence="1">The sequence shown here is derived from an EMBL/GenBank/DDBJ whole genome shotgun (WGS) entry which is preliminary data.</text>
</comment>
<sequence>MKRVRDDEVDGDEFGTLLYEGEPFTGEVVEAAPSGQIISLMTYKDGYEDGPWLEWYPDGSPRIEGQNVFGKGAVGRWREWYSNGQLAKDQEFDERGNEISRRQWDEDGNLVEDVMYRK</sequence>
<gene>
    <name evidence="1" type="ORF">DEF24_22155</name>
</gene>
<dbReference type="InterPro" id="IPR011652">
    <property type="entry name" value="MORN_2"/>
</dbReference>
<keyword evidence="2" id="KW-1185">Reference proteome</keyword>
<dbReference type="Gene3D" id="3.90.930.1">
    <property type="match status" value="1"/>
</dbReference>
<evidence type="ECO:0000313" key="2">
    <source>
        <dbReference type="Proteomes" id="UP000253318"/>
    </source>
</evidence>
<proteinExistence type="predicted"/>
<protein>
    <recommendedName>
        <fullName evidence="3">Toxin-antitoxin system YwqK family antitoxin</fullName>
    </recommendedName>
</protein>
<dbReference type="OrthoDB" id="4563261at2"/>
<organism evidence="1 2">
    <name type="scientific">Marinitenerispora sediminis</name>
    <dbReference type="NCBI Taxonomy" id="1931232"/>
    <lineage>
        <taxon>Bacteria</taxon>
        <taxon>Bacillati</taxon>
        <taxon>Actinomycetota</taxon>
        <taxon>Actinomycetes</taxon>
        <taxon>Streptosporangiales</taxon>
        <taxon>Nocardiopsidaceae</taxon>
        <taxon>Marinitenerispora</taxon>
    </lineage>
</organism>
<dbReference type="AlphaFoldDB" id="A0A368T0H0"/>
<evidence type="ECO:0008006" key="3">
    <source>
        <dbReference type="Google" id="ProtNLM"/>
    </source>
</evidence>
<dbReference type="Proteomes" id="UP000253318">
    <property type="component" value="Unassembled WGS sequence"/>
</dbReference>
<evidence type="ECO:0000313" key="1">
    <source>
        <dbReference type="EMBL" id="RCV52331.1"/>
    </source>
</evidence>
<dbReference type="EMBL" id="QEIN01000224">
    <property type="protein sequence ID" value="RCV52331.1"/>
    <property type="molecule type" value="Genomic_DNA"/>
</dbReference>
<dbReference type="SUPFAM" id="SSF82185">
    <property type="entry name" value="Histone H3 K4-specific methyltransferase SET7/9 N-terminal domain"/>
    <property type="match status" value="1"/>
</dbReference>